<comment type="similarity">
    <text evidence="1">Belongs to the Lgt family.</text>
</comment>
<dbReference type="InterPro" id="IPR001640">
    <property type="entry name" value="Lgt"/>
</dbReference>
<dbReference type="AlphaFoldDB" id="A0A4Q7N3Z2"/>
<dbReference type="GO" id="GO:0042158">
    <property type="term" value="P:lipoprotein biosynthetic process"/>
    <property type="evidence" value="ECO:0007669"/>
    <property type="project" value="InterPro"/>
</dbReference>
<dbReference type="GO" id="GO:0005886">
    <property type="term" value="C:plasma membrane"/>
    <property type="evidence" value="ECO:0007669"/>
    <property type="project" value="InterPro"/>
</dbReference>
<organism evidence="8 9">
    <name type="scientific">Pseudobacter ginsenosidimutans</name>
    <dbReference type="NCBI Taxonomy" id="661488"/>
    <lineage>
        <taxon>Bacteria</taxon>
        <taxon>Pseudomonadati</taxon>
        <taxon>Bacteroidota</taxon>
        <taxon>Chitinophagia</taxon>
        <taxon>Chitinophagales</taxon>
        <taxon>Chitinophagaceae</taxon>
        <taxon>Pseudobacter</taxon>
    </lineage>
</organism>
<keyword evidence="8" id="KW-0449">Lipoprotein</keyword>
<evidence type="ECO:0000256" key="5">
    <source>
        <dbReference type="ARBA" id="ARBA00022989"/>
    </source>
</evidence>
<feature type="transmembrane region" description="Helical" evidence="7">
    <location>
        <begin position="408"/>
        <end position="424"/>
    </location>
</feature>
<dbReference type="Pfam" id="PF01790">
    <property type="entry name" value="LGT"/>
    <property type="match status" value="1"/>
</dbReference>
<dbReference type="OrthoDB" id="871140at2"/>
<feature type="transmembrane region" description="Helical" evidence="7">
    <location>
        <begin position="149"/>
        <end position="168"/>
    </location>
</feature>
<evidence type="ECO:0000313" key="9">
    <source>
        <dbReference type="Proteomes" id="UP000293874"/>
    </source>
</evidence>
<feature type="transmembrane region" description="Helical" evidence="7">
    <location>
        <begin position="72"/>
        <end position="91"/>
    </location>
</feature>
<sequence length="432" mass="47960">MYPNLYYAFKDIFGLNLPGLRFVNSFGFFVALAFLAAAWVLTQELKRKERAGLLTGKEVKITVGKSASLAELLLNFILGFILGYKIIGLFLADNEQSADPQAFIFSGEGNLPVGLALGILFAGLKWWEKNKQKLEKPEERTIRIWPHDRVGDLVIYAAFFGFLGAKIFHNLENWNDFVKNPIEALLSFSGLTFYGGLICAAAAIYYYAKKHNIGFKHLADAAAPGLLLAYAVGRIGCQVAGDGDWGILNSAYVTGPDSKAVLADTSTFKQALESNSNFYLKTFKSVGVTSIDQVPHTSAVAPSWLPDWMVAYSYPHNVINEGVTIPGCVDEQYCSHLPVPVFPTPFYETVVCLIFFFLLWAFRKRLSAPGSMFAVYLIVNGIERFLVEKIRVNTKYDFGWIHPTQAELISTGLVIAGLALYFYVNRKKKATA</sequence>
<accession>A0A4Q7N3Z2</accession>
<comment type="caution">
    <text evidence="8">The sequence shown here is derived from an EMBL/GenBank/DDBJ whole genome shotgun (WGS) entry which is preliminary data.</text>
</comment>
<dbReference type="Proteomes" id="UP000293874">
    <property type="component" value="Unassembled WGS sequence"/>
</dbReference>
<keyword evidence="9" id="KW-1185">Reference proteome</keyword>
<keyword evidence="3 8" id="KW-0808">Transferase</keyword>
<feature type="transmembrane region" description="Helical" evidence="7">
    <location>
        <begin position="345"/>
        <end position="362"/>
    </location>
</feature>
<feature type="transmembrane region" description="Helical" evidence="7">
    <location>
        <begin position="368"/>
        <end position="387"/>
    </location>
</feature>
<dbReference type="EMBL" id="SGXA01000001">
    <property type="protein sequence ID" value="RZS75701.1"/>
    <property type="molecule type" value="Genomic_DNA"/>
</dbReference>
<dbReference type="PANTHER" id="PTHR30589">
    <property type="entry name" value="PROLIPOPROTEIN DIACYLGLYCERYL TRANSFERASE"/>
    <property type="match status" value="1"/>
</dbReference>
<evidence type="ECO:0000313" key="8">
    <source>
        <dbReference type="EMBL" id="RZS75701.1"/>
    </source>
</evidence>
<protein>
    <submittedName>
        <fullName evidence="8">Prolipoprotein diacylglyceryl transferase</fullName>
    </submittedName>
</protein>
<feature type="transmembrane region" description="Helical" evidence="7">
    <location>
        <begin position="188"/>
        <end position="208"/>
    </location>
</feature>
<evidence type="ECO:0000256" key="4">
    <source>
        <dbReference type="ARBA" id="ARBA00022692"/>
    </source>
</evidence>
<keyword evidence="6 7" id="KW-0472">Membrane</keyword>
<evidence type="ECO:0000256" key="2">
    <source>
        <dbReference type="ARBA" id="ARBA00022475"/>
    </source>
</evidence>
<dbReference type="PANTHER" id="PTHR30589:SF0">
    <property type="entry name" value="PHOSPHATIDYLGLYCEROL--PROLIPOPROTEIN DIACYLGLYCERYL TRANSFERASE"/>
    <property type="match status" value="1"/>
</dbReference>
<dbReference type="RefSeq" id="WP_130540045.1">
    <property type="nucleotide sequence ID" value="NZ_CP042431.1"/>
</dbReference>
<evidence type="ECO:0000256" key="6">
    <source>
        <dbReference type="ARBA" id="ARBA00023136"/>
    </source>
</evidence>
<proteinExistence type="inferred from homology"/>
<gene>
    <name evidence="8" type="ORF">EV199_1573</name>
</gene>
<reference evidence="8 9" key="1">
    <citation type="submission" date="2019-02" db="EMBL/GenBank/DDBJ databases">
        <title>Genomic Encyclopedia of Type Strains, Phase IV (KMG-IV): sequencing the most valuable type-strain genomes for metagenomic binning, comparative biology and taxonomic classification.</title>
        <authorList>
            <person name="Goeker M."/>
        </authorList>
    </citation>
    <scope>NUCLEOTIDE SEQUENCE [LARGE SCALE GENOMIC DNA]</scope>
    <source>
        <strain evidence="8 9">DSM 18116</strain>
    </source>
</reference>
<evidence type="ECO:0000256" key="7">
    <source>
        <dbReference type="SAM" id="Phobius"/>
    </source>
</evidence>
<evidence type="ECO:0000256" key="1">
    <source>
        <dbReference type="ARBA" id="ARBA00007150"/>
    </source>
</evidence>
<feature type="transmembrane region" description="Helical" evidence="7">
    <location>
        <begin position="111"/>
        <end position="128"/>
    </location>
</feature>
<evidence type="ECO:0000256" key="3">
    <source>
        <dbReference type="ARBA" id="ARBA00022679"/>
    </source>
</evidence>
<name>A0A4Q7N3Z2_9BACT</name>
<keyword evidence="2" id="KW-1003">Cell membrane</keyword>
<keyword evidence="4 7" id="KW-0812">Transmembrane</keyword>
<dbReference type="GO" id="GO:0008961">
    <property type="term" value="F:phosphatidylglycerol-prolipoprotein diacylglyceryl transferase activity"/>
    <property type="evidence" value="ECO:0007669"/>
    <property type="project" value="InterPro"/>
</dbReference>
<keyword evidence="5 7" id="KW-1133">Transmembrane helix</keyword>
<feature type="transmembrane region" description="Helical" evidence="7">
    <location>
        <begin position="20"/>
        <end position="41"/>
    </location>
</feature>